<evidence type="ECO:0000259" key="3">
    <source>
        <dbReference type="Pfam" id="PF00080"/>
    </source>
</evidence>
<feature type="chain" id="PRO_5045256331" evidence="2">
    <location>
        <begin position="19"/>
        <end position="177"/>
    </location>
</feature>
<feature type="signal peptide" evidence="2">
    <location>
        <begin position="1"/>
        <end position="18"/>
    </location>
</feature>
<dbReference type="Pfam" id="PF00080">
    <property type="entry name" value="Sod_Cu"/>
    <property type="match status" value="1"/>
</dbReference>
<dbReference type="PROSITE" id="PS51257">
    <property type="entry name" value="PROKAR_LIPOPROTEIN"/>
    <property type="match status" value="1"/>
</dbReference>
<dbReference type="RefSeq" id="WP_306065653.1">
    <property type="nucleotide sequence ID" value="NZ_JAROCA020000001.1"/>
</dbReference>
<evidence type="ECO:0000256" key="1">
    <source>
        <dbReference type="ARBA" id="ARBA00010457"/>
    </source>
</evidence>
<comment type="caution">
    <text evidence="4">The sequence shown here is derived from an EMBL/GenBank/DDBJ whole genome shotgun (WGS) entry which is preliminary data.</text>
</comment>
<feature type="domain" description="Superoxide dismutase copper/zinc binding" evidence="3">
    <location>
        <begin position="41"/>
        <end position="171"/>
    </location>
</feature>
<dbReference type="Gene3D" id="2.60.40.200">
    <property type="entry name" value="Superoxide dismutase, copper/zinc binding domain"/>
    <property type="match status" value="1"/>
</dbReference>
<dbReference type="PANTHER" id="PTHR10003">
    <property type="entry name" value="SUPEROXIDE DISMUTASE CU-ZN -RELATED"/>
    <property type="match status" value="1"/>
</dbReference>
<keyword evidence="2" id="KW-0732">Signal</keyword>
<dbReference type="EMBL" id="JAROCA020000001">
    <property type="protein sequence ID" value="MDY0405256.1"/>
    <property type="molecule type" value="Genomic_DNA"/>
</dbReference>
<reference evidence="4 5" key="1">
    <citation type="submission" date="2023-10" db="EMBL/GenBank/DDBJ databases">
        <title>179-bfca-hs.</title>
        <authorList>
            <person name="Miliotis G."/>
            <person name="Sengupta P."/>
            <person name="Hameed A."/>
            <person name="Chuvochina M."/>
            <person name="Mcdonagh F."/>
            <person name="Simpson A.C."/>
            <person name="Singh N.K."/>
            <person name="Rekha P.D."/>
            <person name="Raman K."/>
            <person name="Hugenholtz P."/>
            <person name="Venkateswaran K."/>
        </authorList>
    </citation>
    <scope>NUCLEOTIDE SEQUENCE [LARGE SCALE GENOMIC DNA]</scope>
    <source>
        <strain evidence="4 5">179-BFC-A-HS</strain>
    </source>
</reference>
<organism evidence="4 5">
    <name type="scientific">Tigheibacillus jepli</name>
    <dbReference type="NCBI Taxonomy" id="3035914"/>
    <lineage>
        <taxon>Bacteria</taxon>
        <taxon>Bacillati</taxon>
        <taxon>Bacillota</taxon>
        <taxon>Bacilli</taxon>
        <taxon>Bacillales</taxon>
        <taxon>Bacillaceae</taxon>
        <taxon>Tigheibacillus</taxon>
    </lineage>
</organism>
<dbReference type="InterPro" id="IPR001424">
    <property type="entry name" value="SOD_Cu_Zn_dom"/>
</dbReference>
<keyword evidence="5" id="KW-1185">Reference proteome</keyword>
<evidence type="ECO:0000313" key="4">
    <source>
        <dbReference type="EMBL" id="MDY0405256.1"/>
    </source>
</evidence>
<dbReference type="InterPro" id="IPR036423">
    <property type="entry name" value="SOD-like_Cu/Zn_dom_sf"/>
</dbReference>
<dbReference type="SUPFAM" id="SSF49329">
    <property type="entry name" value="Cu,Zn superoxide dismutase-like"/>
    <property type="match status" value="1"/>
</dbReference>
<gene>
    <name evidence="4" type="ORF">P5G51_007420</name>
</gene>
<protein>
    <submittedName>
        <fullName evidence="4">Superoxide dismutase family protein</fullName>
    </submittedName>
</protein>
<sequence>MRFFMACFIVLLLFSAVACQSQSSVTNKKITLYNQSGDSVGTAELVEEPDGVKITVNAEGLSPGYHGIHIHEHPKCSGNHFQSAGNHLNPEGKKHGAMHPKGAHLGDLPNIEADSDGKAKAELKLAEATLKEGKKSLLKKEGTSLIITAGQDDGISQPSGNSGERIICGKITSKLPK</sequence>
<accession>A0ABU5CG48</accession>
<proteinExistence type="inferred from homology"/>
<name>A0ABU5CG48_9BACI</name>
<evidence type="ECO:0000313" key="5">
    <source>
        <dbReference type="Proteomes" id="UP001228376"/>
    </source>
</evidence>
<dbReference type="CDD" id="cd00305">
    <property type="entry name" value="Cu-Zn_Superoxide_Dismutase"/>
    <property type="match status" value="1"/>
</dbReference>
<comment type="similarity">
    <text evidence="1">Belongs to the Cu-Zn superoxide dismutase family.</text>
</comment>
<dbReference type="InterPro" id="IPR024134">
    <property type="entry name" value="SOD_Cu/Zn_/chaperone"/>
</dbReference>
<dbReference type="Proteomes" id="UP001228376">
    <property type="component" value="Unassembled WGS sequence"/>
</dbReference>
<evidence type="ECO:0000256" key="2">
    <source>
        <dbReference type="SAM" id="SignalP"/>
    </source>
</evidence>